<protein>
    <submittedName>
        <fullName evidence="1">Uncharacterized protein</fullName>
    </submittedName>
</protein>
<dbReference type="Proteomes" id="UP001295444">
    <property type="component" value="Chromosome 04"/>
</dbReference>
<proteinExistence type="predicted"/>
<dbReference type="EMBL" id="OW240915">
    <property type="protein sequence ID" value="CAH2283371.1"/>
    <property type="molecule type" value="Genomic_DNA"/>
</dbReference>
<reference evidence="1" key="1">
    <citation type="submission" date="2022-03" db="EMBL/GenBank/DDBJ databases">
        <authorList>
            <person name="Alioto T."/>
            <person name="Alioto T."/>
            <person name="Gomez Garrido J."/>
        </authorList>
    </citation>
    <scope>NUCLEOTIDE SEQUENCE</scope>
</reference>
<keyword evidence="2" id="KW-1185">Reference proteome</keyword>
<gene>
    <name evidence="1" type="ORF">PECUL_23A040458</name>
</gene>
<sequence length="118" mass="14493">MLRLHYFHTKEILKRSRTQSGWMEKYQDVAVYADLLTFTLKRRAFHAIMEQLKSHRVVYHWGYFLKLLVHWEGKTMVWFTPEDLAKKLRDWGAEPMEQPRPAGAPRRFSPYWKWARRR</sequence>
<name>A0AAD1S1W3_PELCU</name>
<evidence type="ECO:0000313" key="2">
    <source>
        <dbReference type="Proteomes" id="UP001295444"/>
    </source>
</evidence>
<accession>A0AAD1S1W3</accession>
<dbReference type="AlphaFoldDB" id="A0AAD1S1W3"/>
<evidence type="ECO:0000313" key="1">
    <source>
        <dbReference type="EMBL" id="CAH2283371.1"/>
    </source>
</evidence>
<dbReference type="InterPro" id="IPR042566">
    <property type="entry name" value="L1_C"/>
</dbReference>
<organism evidence="1 2">
    <name type="scientific">Pelobates cultripes</name>
    <name type="common">Western spadefoot toad</name>
    <dbReference type="NCBI Taxonomy" id="61616"/>
    <lineage>
        <taxon>Eukaryota</taxon>
        <taxon>Metazoa</taxon>
        <taxon>Chordata</taxon>
        <taxon>Craniata</taxon>
        <taxon>Vertebrata</taxon>
        <taxon>Euteleostomi</taxon>
        <taxon>Amphibia</taxon>
        <taxon>Batrachia</taxon>
        <taxon>Anura</taxon>
        <taxon>Pelobatoidea</taxon>
        <taxon>Pelobatidae</taxon>
        <taxon>Pelobates</taxon>
    </lineage>
</organism>
<dbReference type="Gene3D" id="3.30.250.20">
    <property type="entry name" value="L1 transposable element, C-terminal domain"/>
    <property type="match status" value="1"/>
</dbReference>